<dbReference type="EMBL" id="ML991773">
    <property type="protein sequence ID" value="KAF2239275.1"/>
    <property type="molecule type" value="Genomic_DNA"/>
</dbReference>
<name>A0A6A6HMD2_VIRVR</name>
<dbReference type="Proteomes" id="UP000800092">
    <property type="component" value="Unassembled WGS sequence"/>
</dbReference>
<gene>
    <name evidence="1" type="ORF">EV356DRAFT_528550</name>
</gene>
<protein>
    <submittedName>
        <fullName evidence="1">Uncharacterized protein</fullName>
    </submittedName>
</protein>
<dbReference type="OrthoDB" id="10265389at2759"/>
<accession>A0A6A6HMD2</accession>
<dbReference type="Pfam" id="PF10155">
    <property type="entry name" value="CNOT11"/>
    <property type="match status" value="1"/>
</dbReference>
<dbReference type="GO" id="GO:0030014">
    <property type="term" value="C:CCR4-NOT complex"/>
    <property type="evidence" value="ECO:0007669"/>
    <property type="project" value="InterPro"/>
</dbReference>
<evidence type="ECO:0000313" key="2">
    <source>
        <dbReference type="Proteomes" id="UP000800092"/>
    </source>
</evidence>
<sequence>MDASARLPPVVANLLCNHERSLSETAQLCHEARHGPGRSPDGQTLDSIFQDSLQLKSMLNELESSGGRLTGWALLASLINCEYQLYTANKVPLRYNPWLSHWVEVVQSWQSGSHPAEACSKQPVPMLRVQSALRTRVEFVKALLLSDSTEDFEHSSPSQIFHNLGNSPVKGFNIDRYIRMLEEEGIYEPRTSVKTTQGNGELETGMVYQNKHAFGEDLQYELKQNPPAALDRLRALPVDLRSLELINSLLFSGVLDDYDPPGLMQDYIQHALRYVEQIGLEDTGADGQGPVISANGRKEDQIRAIKLLILFVRNLLTQNVINPQTSYFEIQEICVRFIWVKEVRDFRSDLEIGVW</sequence>
<keyword evidence="2" id="KW-1185">Reference proteome</keyword>
<reference evidence="1" key="1">
    <citation type="journal article" date="2020" name="Stud. Mycol.">
        <title>101 Dothideomycetes genomes: a test case for predicting lifestyles and emergence of pathogens.</title>
        <authorList>
            <person name="Haridas S."/>
            <person name="Albert R."/>
            <person name="Binder M."/>
            <person name="Bloem J."/>
            <person name="Labutti K."/>
            <person name="Salamov A."/>
            <person name="Andreopoulos B."/>
            <person name="Baker S."/>
            <person name="Barry K."/>
            <person name="Bills G."/>
            <person name="Bluhm B."/>
            <person name="Cannon C."/>
            <person name="Castanera R."/>
            <person name="Culley D."/>
            <person name="Daum C."/>
            <person name="Ezra D."/>
            <person name="Gonzalez J."/>
            <person name="Henrissat B."/>
            <person name="Kuo A."/>
            <person name="Liang C."/>
            <person name="Lipzen A."/>
            <person name="Lutzoni F."/>
            <person name="Magnuson J."/>
            <person name="Mondo S."/>
            <person name="Nolan M."/>
            <person name="Ohm R."/>
            <person name="Pangilinan J."/>
            <person name="Park H.-J."/>
            <person name="Ramirez L."/>
            <person name="Alfaro M."/>
            <person name="Sun H."/>
            <person name="Tritt A."/>
            <person name="Yoshinaga Y."/>
            <person name="Zwiers L.-H."/>
            <person name="Turgeon B."/>
            <person name="Goodwin S."/>
            <person name="Spatafora J."/>
            <person name="Crous P."/>
            <person name="Grigoriev I."/>
        </authorList>
    </citation>
    <scope>NUCLEOTIDE SEQUENCE</scope>
    <source>
        <strain evidence="1">Tuck. ex Michener</strain>
    </source>
</reference>
<dbReference type="AlphaFoldDB" id="A0A6A6HMD2"/>
<organism evidence="1 2">
    <name type="scientific">Viridothelium virens</name>
    <name type="common">Speckled blister lichen</name>
    <name type="synonym">Trypethelium virens</name>
    <dbReference type="NCBI Taxonomy" id="1048519"/>
    <lineage>
        <taxon>Eukaryota</taxon>
        <taxon>Fungi</taxon>
        <taxon>Dikarya</taxon>
        <taxon>Ascomycota</taxon>
        <taxon>Pezizomycotina</taxon>
        <taxon>Dothideomycetes</taxon>
        <taxon>Dothideomycetes incertae sedis</taxon>
        <taxon>Trypetheliales</taxon>
        <taxon>Trypetheliaceae</taxon>
        <taxon>Viridothelium</taxon>
    </lineage>
</organism>
<proteinExistence type="predicted"/>
<evidence type="ECO:0000313" key="1">
    <source>
        <dbReference type="EMBL" id="KAF2239275.1"/>
    </source>
</evidence>
<dbReference type="InterPro" id="IPR019312">
    <property type="entry name" value="CNOT11"/>
</dbReference>